<evidence type="ECO:0000313" key="2">
    <source>
        <dbReference type="EMBL" id="KLU05000.1"/>
    </source>
</evidence>
<dbReference type="Proteomes" id="UP000036367">
    <property type="component" value="Unassembled WGS sequence"/>
</dbReference>
<dbReference type="EMBL" id="LECT01000024">
    <property type="protein sequence ID" value="KLU05000.1"/>
    <property type="molecule type" value="Genomic_DNA"/>
</dbReference>
<name>A0A0J1BEP7_RHOIS</name>
<comment type="caution">
    <text evidence="2">The sequence shown here is derived from an EMBL/GenBank/DDBJ whole genome shotgun (WGS) entry which is preliminary data.</text>
</comment>
<gene>
    <name evidence="2" type="ORF">RISK_002993</name>
</gene>
<dbReference type="AlphaFoldDB" id="A0A0J1BEP7"/>
<dbReference type="STRING" id="595434.RISK_002993"/>
<organism evidence="2 3">
    <name type="scientific">Rhodopirellula islandica</name>
    <dbReference type="NCBI Taxonomy" id="595434"/>
    <lineage>
        <taxon>Bacteria</taxon>
        <taxon>Pseudomonadati</taxon>
        <taxon>Planctomycetota</taxon>
        <taxon>Planctomycetia</taxon>
        <taxon>Pirellulales</taxon>
        <taxon>Pirellulaceae</taxon>
        <taxon>Rhodopirellula</taxon>
    </lineage>
</organism>
<evidence type="ECO:0000313" key="3">
    <source>
        <dbReference type="Proteomes" id="UP000036367"/>
    </source>
</evidence>
<evidence type="ECO:0000256" key="1">
    <source>
        <dbReference type="SAM" id="MobiDB-lite"/>
    </source>
</evidence>
<feature type="region of interest" description="Disordered" evidence="1">
    <location>
        <begin position="1"/>
        <end position="39"/>
    </location>
</feature>
<protein>
    <submittedName>
        <fullName evidence="2">Uncharacterized protein</fullName>
    </submittedName>
</protein>
<proteinExistence type="predicted"/>
<reference evidence="2" key="1">
    <citation type="submission" date="2015-05" db="EMBL/GenBank/DDBJ databases">
        <title>Permanent draft genome of Rhodopirellula islandicus K833.</title>
        <authorList>
            <person name="Kizina J."/>
            <person name="Richter M."/>
            <person name="Glockner F.O."/>
            <person name="Harder J."/>
        </authorList>
    </citation>
    <scope>NUCLEOTIDE SEQUENCE [LARGE SCALE GENOMIC DNA]</scope>
    <source>
        <strain evidence="2">K833</strain>
    </source>
</reference>
<accession>A0A0J1BEP7</accession>
<sequence length="63" mass="6751">MKRGKGSLGKQGCKVTSDSGEMSASHLARSTVGRGRLTHSRASTSISFKALSLVAWFFYANND</sequence>
<keyword evidence="3" id="KW-1185">Reference proteome</keyword>